<organism evidence="2 3">
    <name type="scientific">Reichenbachiella ulvae</name>
    <dbReference type="NCBI Taxonomy" id="2980104"/>
    <lineage>
        <taxon>Bacteria</taxon>
        <taxon>Pseudomonadati</taxon>
        <taxon>Bacteroidota</taxon>
        <taxon>Cytophagia</taxon>
        <taxon>Cytophagales</taxon>
        <taxon>Reichenbachiellaceae</taxon>
        <taxon>Reichenbachiella</taxon>
    </lineage>
</organism>
<dbReference type="Proteomes" id="UP001300692">
    <property type="component" value="Unassembled WGS sequence"/>
</dbReference>
<comment type="caution">
    <text evidence="2">The sequence shown here is derived from an EMBL/GenBank/DDBJ whole genome shotgun (WGS) entry which is preliminary data.</text>
</comment>
<protein>
    <submittedName>
        <fullName evidence="2">Uncharacterized protein</fullName>
    </submittedName>
</protein>
<proteinExistence type="predicted"/>
<accession>A0ABT3CWQ4</accession>
<feature type="chain" id="PRO_5047057060" evidence="1">
    <location>
        <begin position="20"/>
        <end position="84"/>
    </location>
</feature>
<keyword evidence="3" id="KW-1185">Reference proteome</keyword>
<feature type="signal peptide" evidence="1">
    <location>
        <begin position="1"/>
        <end position="19"/>
    </location>
</feature>
<evidence type="ECO:0000256" key="1">
    <source>
        <dbReference type="SAM" id="SignalP"/>
    </source>
</evidence>
<dbReference type="RefSeq" id="WP_264138967.1">
    <property type="nucleotide sequence ID" value="NZ_JAOYOD010000001.1"/>
</dbReference>
<gene>
    <name evidence="2" type="ORF">N7U62_15755</name>
</gene>
<sequence>MKSLLIFLITFVSFVLCQAQDKNEQPAIHRKNSGTISSVKFSGSEKDIPESANAFFQKYLKAKPDDSFAKVPHQSKREGYVHEH</sequence>
<name>A0ABT3CWQ4_9BACT</name>
<evidence type="ECO:0000313" key="3">
    <source>
        <dbReference type="Proteomes" id="UP001300692"/>
    </source>
</evidence>
<reference evidence="2 3" key="1">
    <citation type="submission" date="2022-10" db="EMBL/GenBank/DDBJ databases">
        <title>Comparative genomics and taxonomic characterization of three novel marine species of genus Reichenbachiella exhibiting antioxidant and polysaccharide degradation activities.</title>
        <authorList>
            <person name="Muhammad N."/>
            <person name="Lee Y.-J."/>
            <person name="Ko J."/>
            <person name="Kim S.-G."/>
        </authorList>
    </citation>
    <scope>NUCLEOTIDE SEQUENCE [LARGE SCALE GENOMIC DNA]</scope>
    <source>
        <strain evidence="2 3">ABR2-5</strain>
    </source>
</reference>
<keyword evidence="1" id="KW-0732">Signal</keyword>
<dbReference type="EMBL" id="JAOYOD010000001">
    <property type="protein sequence ID" value="MCV9388136.1"/>
    <property type="molecule type" value="Genomic_DNA"/>
</dbReference>
<evidence type="ECO:0000313" key="2">
    <source>
        <dbReference type="EMBL" id="MCV9388136.1"/>
    </source>
</evidence>